<dbReference type="OrthoDB" id="1854899at2759"/>
<dbReference type="HOGENOM" id="CLU_065844_0_0_1"/>
<dbReference type="GO" id="GO:0003712">
    <property type="term" value="F:transcription coregulator activity"/>
    <property type="evidence" value="ECO:0007669"/>
    <property type="project" value="InterPro"/>
</dbReference>
<dbReference type="GeneID" id="5231407"/>
<evidence type="ECO:0000256" key="4">
    <source>
        <dbReference type="RuleBase" id="RU364152"/>
    </source>
</evidence>
<comment type="subcellular location">
    <subcellularLocation>
        <location evidence="1 4">Nucleus</location>
    </subcellularLocation>
</comment>
<dbReference type="Gene3D" id="3.30.310.180">
    <property type="match status" value="2"/>
</dbReference>
<dbReference type="FunCoup" id="A5E3K4">
    <property type="interactions" value="221"/>
</dbReference>
<sequence>MVSAVILVQHATPETIIQFEDQLSNELPTRRGNWGFTFKIFRNNLYSVPEAIAGTHERNPTSQFLFTLAPTYLPGSTITIINGHSAGVFCNSIQEEVIELGNNPELSIPDNHLHLGATTGLNDSFDLFLNQKLQSLWTQKQIIKGDGGQIYELENGKVLIKTSNVFMHGSFKGLLVQIEVDDSYRKRGGAISATAVTEREEDANIIRQVLAKYNVPQGKISFDVLDTAASDRYGNLCLQYSRTLDF</sequence>
<evidence type="ECO:0000313" key="6">
    <source>
        <dbReference type="Proteomes" id="UP000001996"/>
    </source>
</evidence>
<evidence type="ECO:0000256" key="1">
    <source>
        <dbReference type="ARBA" id="ARBA00004123"/>
    </source>
</evidence>
<keyword evidence="3 4" id="KW-0539">Nucleus</keyword>
<keyword evidence="4" id="KW-0804">Transcription</keyword>
<dbReference type="VEuPathDB" id="FungiDB:LELG_04191"/>
<dbReference type="eggNOG" id="ENOG502RXMU">
    <property type="taxonomic scope" value="Eukaryota"/>
</dbReference>
<dbReference type="Pfam" id="PF08612">
    <property type="entry name" value="Med20"/>
    <property type="match status" value="1"/>
</dbReference>
<dbReference type="InterPro" id="IPR013921">
    <property type="entry name" value="Mediator_Med20"/>
</dbReference>
<evidence type="ECO:0000313" key="5">
    <source>
        <dbReference type="EMBL" id="EDK46012.1"/>
    </source>
</evidence>
<evidence type="ECO:0000256" key="3">
    <source>
        <dbReference type="ARBA" id="ARBA00023242"/>
    </source>
</evidence>
<dbReference type="STRING" id="379508.A5E3K4"/>
<comment type="similarity">
    <text evidence="2 4">Belongs to the Mediator complex subunit 20 family.</text>
</comment>
<evidence type="ECO:0000256" key="2">
    <source>
        <dbReference type="ARBA" id="ARBA00010743"/>
    </source>
</evidence>
<gene>
    <name evidence="4" type="primary">MED20</name>
    <name evidence="5" type="ORF">LELG_04191</name>
</gene>
<dbReference type="KEGG" id="lel:PVL30_003916"/>
<name>A5E3K4_LODEL</name>
<protein>
    <recommendedName>
        <fullName evidence="4">Mediator of RNA polymerase II transcription subunit 20</fullName>
    </recommendedName>
    <alternativeName>
        <fullName evidence="4">Mediator complex subunit 20</fullName>
    </alternativeName>
</protein>
<dbReference type="GO" id="GO:0016592">
    <property type="term" value="C:mediator complex"/>
    <property type="evidence" value="ECO:0007669"/>
    <property type="project" value="InterPro"/>
</dbReference>
<accession>A5E3K4</accession>
<keyword evidence="4" id="KW-0010">Activator</keyword>
<comment type="function">
    <text evidence="4">Component of the Mediator complex, a coactivator involved in the regulated transcription of nearly all RNA polymerase II-dependent genes. Mediator functions as a bridge to convey information from gene-specific regulatory proteins to the basal RNA polymerase II transcription machinery. Mediator is recruited to promoters by direct interactions with regulatory proteins and serves as a scaffold for the assembly of a functional preinitiation complex with RNA polymerase II and the general transcription factors.</text>
</comment>
<dbReference type="Proteomes" id="UP000001996">
    <property type="component" value="Unassembled WGS sequence"/>
</dbReference>
<dbReference type="OMA" id="WTQRQSI"/>
<keyword evidence="6" id="KW-1185">Reference proteome</keyword>
<comment type="subunit">
    <text evidence="4">Component of the Mediator complex.</text>
</comment>
<keyword evidence="4" id="KW-0805">Transcription regulation</keyword>
<dbReference type="GO" id="GO:0006357">
    <property type="term" value="P:regulation of transcription by RNA polymerase II"/>
    <property type="evidence" value="ECO:0007669"/>
    <property type="project" value="InterPro"/>
</dbReference>
<dbReference type="AlphaFoldDB" id="A5E3K4"/>
<dbReference type="EMBL" id="CH981529">
    <property type="protein sequence ID" value="EDK46012.1"/>
    <property type="molecule type" value="Genomic_DNA"/>
</dbReference>
<dbReference type="InParanoid" id="A5E3K4"/>
<reference evidence="5 6" key="1">
    <citation type="journal article" date="2009" name="Nature">
        <title>Evolution of pathogenicity and sexual reproduction in eight Candida genomes.</title>
        <authorList>
            <person name="Butler G."/>
            <person name="Rasmussen M.D."/>
            <person name="Lin M.F."/>
            <person name="Santos M.A."/>
            <person name="Sakthikumar S."/>
            <person name="Munro C.A."/>
            <person name="Rheinbay E."/>
            <person name="Grabherr M."/>
            <person name="Forche A."/>
            <person name="Reedy J.L."/>
            <person name="Agrafioti I."/>
            <person name="Arnaud M.B."/>
            <person name="Bates S."/>
            <person name="Brown A.J."/>
            <person name="Brunke S."/>
            <person name="Costanzo M.C."/>
            <person name="Fitzpatrick D.A."/>
            <person name="de Groot P.W."/>
            <person name="Harris D."/>
            <person name="Hoyer L.L."/>
            <person name="Hube B."/>
            <person name="Klis F.M."/>
            <person name="Kodira C."/>
            <person name="Lennard N."/>
            <person name="Logue M.E."/>
            <person name="Martin R."/>
            <person name="Neiman A.M."/>
            <person name="Nikolaou E."/>
            <person name="Quail M.A."/>
            <person name="Quinn J."/>
            <person name="Santos M.C."/>
            <person name="Schmitzberger F.F."/>
            <person name="Sherlock G."/>
            <person name="Shah P."/>
            <person name="Silverstein K.A."/>
            <person name="Skrzypek M.S."/>
            <person name="Soll D."/>
            <person name="Staggs R."/>
            <person name="Stansfield I."/>
            <person name="Stumpf M.P."/>
            <person name="Sudbery P.E."/>
            <person name="Srikantha T."/>
            <person name="Zeng Q."/>
            <person name="Berman J."/>
            <person name="Berriman M."/>
            <person name="Heitman J."/>
            <person name="Gow N.A."/>
            <person name="Lorenz M.C."/>
            <person name="Birren B.W."/>
            <person name="Kellis M."/>
            <person name="Cuomo C.A."/>
        </authorList>
    </citation>
    <scope>NUCLEOTIDE SEQUENCE [LARGE SCALE GENOMIC DNA]</scope>
    <source>
        <strain evidence="6">ATCC 11503 / BCRC 21390 / CBS 2605 / JCM 1781 / NBRC 1676 / NRRL YB-4239</strain>
    </source>
</reference>
<organism evidence="5 6">
    <name type="scientific">Lodderomyces elongisporus (strain ATCC 11503 / CBS 2605 / JCM 1781 / NBRC 1676 / NRRL YB-4239)</name>
    <name type="common">Yeast</name>
    <name type="synonym">Saccharomyces elongisporus</name>
    <dbReference type="NCBI Taxonomy" id="379508"/>
    <lineage>
        <taxon>Eukaryota</taxon>
        <taxon>Fungi</taxon>
        <taxon>Dikarya</taxon>
        <taxon>Ascomycota</taxon>
        <taxon>Saccharomycotina</taxon>
        <taxon>Pichiomycetes</taxon>
        <taxon>Debaryomycetaceae</taxon>
        <taxon>Candida/Lodderomyces clade</taxon>
        <taxon>Lodderomyces</taxon>
    </lineage>
</organism>
<proteinExistence type="inferred from homology"/>